<reference evidence="5" key="1">
    <citation type="submission" date="2016-11" db="EMBL/GenBank/DDBJ databases">
        <authorList>
            <person name="Varghese N."/>
            <person name="Submissions S."/>
        </authorList>
    </citation>
    <scope>NUCLEOTIDE SEQUENCE [LARGE SCALE GENOMIC DNA]</scope>
    <source>
        <strain evidence="5">DSM 15449</strain>
    </source>
</reference>
<dbReference type="InterPro" id="IPR001029">
    <property type="entry name" value="Flagellin_N"/>
</dbReference>
<organism evidence="4 5">
    <name type="scientific">Desulfosporosinus lacus DSM 15449</name>
    <dbReference type="NCBI Taxonomy" id="1121420"/>
    <lineage>
        <taxon>Bacteria</taxon>
        <taxon>Bacillati</taxon>
        <taxon>Bacillota</taxon>
        <taxon>Clostridia</taxon>
        <taxon>Eubacteriales</taxon>
        <taxon>Desulfitobacteriaceae</taxon>
        <taxon>Desulfosporosinus</taxon>
    </lineage>
</organism>
<gene>
    <name evidence="4" type="ORF">SAMN02746098_01096</name>
</gene>
<dbReference type="OrthoDB" id="9796789at2"/>
<evidence type="ECO:0000256" key="2">
    <source>
        <dbReference type="SAM" id="MobiDB-lite"/>
    </source>
</evidence>
<dbReference type="Proteomes" id="UP000183954">
    <property type="component" value="Unassembled WGS sequence"/>
</dbReference>
<dbReference type="GO" id="GO:0005198">
    <property type="term" value="F:structural molecule activity"/>
    <property type="evidence" value="ECO:0007669"/>
    <property type="project" value="InterPro"/>
</dbReference>
<feature type="domain" description="Flagellin N-terminal" evidence="3">
    <location>
        <begin position="3"/>
        <end position="98"/>
    </location>
</feature>
<evidence type="ECO:0000313" key="4">
    <source>
        <dbReference type="EMBL" id="SHH67148.1"/>
    </source>
</evidence>
<dbReference type="GO" id="GO:0009288">
    <property type="term" value="C:bacterial-type flagellum"/>
    <property type="evidence" value="ECO:0007669"/>
    <property type="project" value="InterPro"/>
</dbReference>
<evidence type="ECO:0000313" key="5">
    <source>
        <dbReference type="Proteomes" id="UP000183954"/>
    </source>
</evidence>
<dbReference type="PANTHER" id="PTHR42792">
    <property type="entry name" value="FLAGELLIN"/>
    <property type="match status" value="1"/>
</dbReference>
<dbReference type="AlphaFoldDB" id="A0A1M5UWA0"/>
<dbReference type="RefSeq" id="WP_073028417.1">
    <property type="nucleotide sequence ID" value="NZ_FQXJ01000004.1"/>
</dbReference>
<proteinExistence type="predicted"/>
<dbReference type="SUPFAM" id="SSF64518">
    <property type="entry name" value="Phase 1 flagellin"/>
    <property type="match status" value="1"/>
</dbReference>
<name>A0A1M5UWA0_9FIRM</name>
<dbReference type="PRINTS" id="PR00207">
    <property type="entry name" value="FLAGELLIN"/>
</dbReference>
<evidence type="ECO:0000259" key="3">
    <source>
        <dbReference type="Pfam" id="PF00669"/>
    </source>
</evidence>
<evidence type="ECO:0000256" key="1">
    <source>
        <dbReference type="ARBA" id="ARBA00020110"/>
    </source>
</evidence>
<dbReference type="STRING" id="1121420.SAMN02746098_01096"/>
<dbReference type="EMBL" id="FQXJ01000004">
    <property type="protein sequence ID" value="SHH67148.1"/>
    <property type="molecule type" value="Genomic_DNA"/>
</dbReference>
<dbReference type="InterPro" id="IPR001492">
    <property type="entry name" value="Flagellin"/>
</dbReference>
<keyword evidence="5" id="KW-1185">Reference proteome</keyword>
<sequence length="111" mass="12318">MRINNNTSALNTFHVLAINEATAAKSLKRLSSGLRINQAADDVAGLAISEDAWLDSRLKTSRSERSGWDIPDSNSGRRSCPSIHNMLQRGRELAVRQLTERSQIRTEAITK</sequence>
<dbReference type="Pfam" id="PF00669">
    <property type="entry name" value="Flagellin_N"/>
    <property type="match status" value="1"/>
</dbReference>
<keyword evidence="4" id="KW-0969">Cilium</keyword>
<accession>A0A1M5UWA0</accession>
<feature type="region of interest" description="Disordered" evidence="2">
    <location>
        <begin position="61"/>
        <end position="83"/>
    </location>
</feature>
<dbReference type="PANTHER" id="PTHR42792:SF2">
    <property type="entry name" value="FLAGELLIN"/>
    <property type="match status" value="1"/>
</dbReference>
<keyword evidence="4" id="KW-0966">Cell projection</keyword>
<keyword evidence="4" id="KW-0282">Flagellum</keyword>
<protein>
    <recommendedName>
        <fullName evidence="1">Flagellin</fullName>
    </recommendedName>
</protein>